<gene>
    <name evidence="2" type="ORF">PLEPLA_LOCUS45980</name>
</gene>
<name>A0A9N7VTR2_PLEPL</name>
<evidence type="ECO:0000256" key="1">
    <source>
        <dbReference type="SAM" id="MobiDB-lite"/>
    </source>
</evidence>
<comment type="caution">
    <text evidence="2">The sequence shown here is derived from an EMBL/GenBank/DDBJ whole genome shotgun (WGS) entry which is preliminary data.</text>
</comment>
<evidence type="ECO:0000313" key="2">
    <source>
        <dbReference type="EMBL" id="CAB1458151.1"/>
    </source>
</evidence>
<sequence length="100" mass="10963">MEKDREESCYRMGGVEQVERGWKWPVRVTVTQGESQHGGHKAAVSRPTRDPISRPPISASERGEGNGACVHLPKQSSIGQEQANENNGSNGLRFHPTRAA</sequence>
<reference evidence="2" key="1">
    <citation type="submission" date="2020-03" db="EMBL/GenBank/DDBJ databases">
        <authorList>
            <person name="Weist P."/>
        </authorList>
    </citation>
    <scope>NUCLEOTIDE SEQUENCE</scope>
</reference>
<accession>A0A9N7VTR2</accession>
<dbReference type="Proteomes" id="UP001153269">
    <property type="component" value="Unassembled WGS sequence"/>
</dbReference>
<feature type="compositionally biased region" description="Polar residues" evidence="1">
    <location>
        <begin position="74"/>
        <end position="90"/>
    </location>
</feature>
<organism evidence="2 3">
    <name type="scientific">Pleuronectes platessa</name>
    <name type="common">European plaice</name>
    <dbReference type="NCBI Taxonomy" id="8262"/>
    <lineage>
        <taxon>Eukaryota</taxon>
        <taxon>Metazoa</taxon>
        <taxon>Chordata</taxon>
        <taxon>Craniata</taxon>
        <taxon>Vertebrata</taxon>
        <taxon>Euteleostomi</taxon>
        <taxon>Actinopterygii</taxon>
        <taxon>Neopterygii</taxon>
        <taxon>Teleostei</taxon>
        <taxon>Neoteleostei</taxon>
        <taxon>Acanthomorphata</taxon>
        <taxon>Carangaria</taxon>
        <taxon>Pleuronectiformes</taxon>
        <taxon>Pleuronectoidei</taxon>
        <taxon>Pleuronectidae</taxon>
        <taxon>Pleuronectes</taxon>
    </lineage>
</organism>
<dbReference type="EMBL" id="CADEAL010004374">
    <property type="protein sequence ID" value="CAB1458151.1"/>
    <property type="molecule type" value="Genomic_DNA"/>
</dbReference>
<dbReference type="AlphaFoldDB" id="A0A9N7VTR2"/>
<keyword evidence="3" id="KW-1185">Reference proteome</keyword>
<protein>
    <submittedName>
        <fullName evidence="2">Uncharacterized protein</fullName>
    </submittedName>
</protein>
<proteinExistence type="predicted"/>
<feature type="region of interest" description="Disordered" evidence="1">
    <location>
        <begin position="31"/>
        <end position="100"/>
    </location>
</feature>
<evidence type="ECO:0000313" key="3">
    <source>
        <dbReference type="Proteomes" id="UP001153269"/>
    </source>
</evidence>